<gene>
    <name evidence="3" type="ORF">Bca52824_052897</name>
</gene>
<reference evidence="3 4" key="1">
    <citation type="submission" date="2020-02" db="EMBL/GenBank/DDBJ databases">
        <authorList>
            <person name="Ma Q."/>
            <person name="Huang Y."/>
            <person name="Song X."/>
            <person name="Pei D."/>
        </authorList>
    </citation>
    <scope>NUCLEOTIDE SEQUENCE [LARGE SCALE GENOMIC DNA]</scope>
    <source>
        <strain evidence="3">Sxm20200214</strain>
        <tissue evidence="3">Leaf</tissue>
    </source>
</reference>
<dbReference type="Proteomes" id="UP000886595">
    <property type="component" value="Unassembled WGS sequence"/>
</dbReference>
<evidence type="ECO:0008006" key="5">
    <source>
        <dbReference type="Google" id="ProtNLM"/>
    </source>
</evidence>
<comment type="caution">
    <text evidence="3">The sequence shown here is derived from an EMBL/GenBank/DDBJ whole genome shotgun (WGS) entry which is preliminary data.</text>
</comment>
<accession>A0A8X7R4V1</accession>
<protein>
    <recommendedName>
        <fullName evidence="5">Disease resistance protein</fullName>
    </recommendedName>
</protein>
<keyword evidence="4" id="KW-1185">Reference proteome</keyword>
<keyword evidence="1" id="KW-0433">Leucine-rich repeat</keyword>
<keyword evidence="2" id="KW-0677">Repeat</keyword>
<dbReference type="EMBL" id="JAAMPC010000011">
    <property type="protein sequence ID" value="KAG2281677.1"/>
    <property type="molecule type" value="Genomic_DNA"/>
</dbReference>
<dbReference type="PANTHER" id="PTHR48051">
    <property type="match status" value="1"/>
</dbReference>
<dbReference type="Gene3D" id="3.80.10.10">
    <property type="entry name" value="Ribonuclease Inhibitor"/>
    <property type="match status" value="1"/>
</dbReference>
<evidence type="ECO:0000256" key="2">
    <source>
        <dbReference type="ARBA" id="ARBA00022737"/>
    </source>
</evidence>
<sequence length="500" mass="57942">MALHNVHMCEMPEELYLDGYAKNDHNNLKFLKVHRHSDHVDPMLHFMRRYIFTFASRSFACGEFGRSDNSRLQEAQEDSESISNLTSLTMLDVTDCDELTSNYHITIKEFTGRSWQIVLYFSSNEVEMRSTTYLSIGGNIQIQMVGLAGNVDHLCFSSEKQAPHVLIRMDQQPLLFYDHKRRTKKVEQQRHRPNRSEFHGFNAMEITRFNYKSDAAAASFLCHSLYMFPCLKELNLFNLNIKVIPDDVSSLQLLEKLDWNGNDFETLPETMNQLLRLKHVSLCNCRRLKAFPELVLLETIKLSGCMSLQSLLETSHVEPGLGRYQWLELWVDGCTKIQSISDQLRHLIKLSYLDLSSHEFETLPSSITELSYLGTLCINKCTKLKSVQGVPLSLKYLYAHGCESLETVSLPLDHSIKHLDLSPWRHIDQIFLRFKLIVSTRCHDNSASWTEPTGKLHGILKFFMILIMNTINNKQDVTVYKKWFDGIKDVIRTRFANKML</sequence>
<evidence type="ECO:0000313" key="4">
    <source>
        <dbReference type="Proteomes" id="UP000886595"/>
    </source>
</evidence>
<dbReference type="PANTHER" id="PTHR48051:SF46">
    <property type="entry name" value="LEUCINE RICH REPEAT-CONTAINING DOMAIN PROTEIN"/>
    <property type="match status" value="1"/>
</dbReference>
<dbReference type="InterPro" id="IPR032675">
    <property type="entry name" value="LRR_dom_sf"/>
</dbReference>
<dbReference type="OrthoDB" id="1060944at2759"/>
<name>A0A8X7R4V1_BRACI</name>
<proteinExistence type="predicted"/>
<evidence type="ECO:0000256" key="1">
    <source>
        <dbReference type="ARBA" id="ARBA00022614"/>
    </source>
</evidence>
<dbReference type="GO" id="GO:0005737">
    <property type="term" value="C:cytoplasm"/>
    <property type="evidence" value="ECO:0007669"/>
    <property type="project" value="TreeGrafter"/>
</dbReference>
<organism evidence="3 4">
    <name type="scientific">Brassica carinata</name>
    <name type="common">Ethiopian mustard</name>
    <name type="synonym">Abyssinian cabbage</name>
    <dbReference type="NCBI Taxonomy" id="52824"/>
    <lineage>
        <taxon>Eukaryota</taxon>
        <taxon>Viridiplantae</taxon>
        <taxon>Streptophyta</taxon>
        <taxon>Embryophyta</taxon>
        <taxon>Tracheophyta</taxon>
        <taxon>Spermatophyta</taxon>
        <taxon>Magnoliopsida</taxon>
        <taxon>eudicotyledons</taxon>
        <taxon>Gunneridae</taxon>
        <taxon>Pentapetalae</taxon>
        <taxon>rosids</taxon>
        <taxon>malvids</taxon>
        <taxon>Brassicales</taxon>
        <taxon>Brassicaceae</taxon>
        <taxon>Brassiceae</taxon>
        <taxon>Brassica</taxon>
    </lineage>
</organism>
<dbReference type="SUPFAM" id="SSF52047">
    <property type="entry name" value="RNI-like"/>
    <property type="match status" value="1"/>
</dbReference>
<evidence type="ECO:0000313" key="3">
    <source>
        <dbReference type="EMBL" id="KAG2281677.1"/>
    </source>
</evidence>
<dbReference type="AlphaFoldDB" id="A0A8X7R4V1"/>
<dbReference type="InterPro" id="IPR050216">
    <property type="entry name" value="LRR_domain-containing"/>
</dbReference>